<comment type="subcellular location">
    <subcellularLocation>
        <location evidence="1">Cell inner membrane</location>
        <topology evidence="1">Multi-pass membrane protein</topology>
    </subcellularLocation>
</comment>
<name>A0AAU8HQ89_9FIRM</name>
<comment type="similarity">
    <text evidence="8">Belongs to the TsuA/YedE (TC 9.B.102) family.</text>
</comment>
<gene>
    <name evidence="10" type="ORF">PRVXH_001647</name>
</gene>
<keyword evidence="3" id="KW-1003">Cell membrane</keyword>
<proteinExistence type="inferred from homology"/>
<evidence type="ECO:0000256" key="5">
    <source>
        <dbReference type="ARBA" id="ARBA00022692"/>
    </source>
</evidence>
<keyword evidence="4" id="KW-0997">Cell inner membrane</keyword>
<keyword evidence="7 9" id="KW-0472">Membrane</keyword>
<keyword evidence="5 9" id="KW-0812">Transmembrane</keyword>
<protein>
    <submittedName>
        <fullName evidence="10">YeeE/YedE thiosulfate transporter family protein</fullName>
    </submittedName>
</protein>
<dbReference type="AlphaFoldDB" id="A0AAU8HQ89"/>
<evidence type="ECO:0000256" key="3">
    <source>
        <dbReference type="ARBA" id="ARBA00022475"/>
    </source>
</evidence>
<evidence type="ECO:0000313" key="10">
    <source>
        <dbReference type="EMBL" id="XCI27728.1"/>
    </source>
</evidence>
<evidence type="ECO:0000256" key="2">
    <source>
        <dbReference type="ARBA" id="ARBA00022448"/>
    </source>
</evidence>
<dbReference type="PANTHER" id="PTHR30574:SF1">
    <property type="entry name" value="SULPHUR TRANSPORT DOMAIN-CONTAINING PROTEIN"/>
    <property type="match status" value="1"/>
</dbReference>
<feature type="transmembrane region" description="Helical" evidence="9">
    <location>
        <begin position="77"/>
        <end position="100"/>
    </location>
</feature>
<dbReference type="RefSeq" id="WP_353892305.1">
    <property type="nucleotide sequence ID" value="NZ_CP159485.1"/>
</dbReference>
<dbReference type="PANTHER" id="PTHR30574">
    <property type="entry name" value="INNER MEMBRANE PROTEIN YEDE"/>
    <property type="match status" value="1"/>
</dbReference>
<evidence type="ECO:0000256" key="7">
    <source>
        <dbReference type="ARBA" id="ARBA00023136"/>
    </source>
</evidence>
<feature type="transmembrane region" description="Helical" evidence="9">
    <location>
        <begin position="147"/>
        <end position="168"/>
    </location>
</feature>
<dbReference type="Pfam" id="PF04143">
    <property type="entry name" value="Sulf_transp"/>
    <property type="match status" value="1"/>
</dbReference>
<evidence type="ECO:0000256" key="6">
    <source>
        <dbReference type="ARBA" id="ARBA00022989"/>
    </source>
</evidence>
<dbReference type="InterPro" id="IPR007272">
    <property type="entry name" value="Sulf_transp_TsuA/YedE"/>
</dbReference>
<dbReference type="EMBL" id="CP159485">
    <property type="protein sequence ID" value="XCI27728.1"/>
    <property type="molecule type" value="Genomic_DNA"/>
</dbReference>
<sequence length="172" mass="19193">MRGIETLFRKTWPYWIAGIILALINIALMAYISSPWRVTSVFLYWGTWMLDRIGIHGVADSYVRVYGNSLDINEAVVIVYLTIVNIGVVLGAVLSTLVSSDFKFKKIKNKKQLLYGIAGGVMMGYGARIALGCNIGAYFSAIPSFSLHGWVFGLFMFVGTWIGCKLLYKNMI</sequence>
<feature type="transmembrane region" description="Helical" evidence="9">
    <location>
        <begin position="12"/>
        <end position="32"/>
    </location>
</feature>
<organism evidence="10">
    <name type="scientific">Proteinivorax hydrogeniformans</name>
    <dbReference type="NCBI Taxonomy" id="1826727"/>
    <lineage>
        <taxon>Bacteria</taxon>
        <taxon>Bacillati</taxon>
        <taxon>Bacillota</taxon>
        <taxon>Clostridia</taxon>
        <taxon>Eubacteriales</taxon>
        <taxon>Proteinivoracaceae</taxon>
        <taxon>Proteinivorax</taxon>
    </lineage>
</organism>
<keyword evidence="2" id="KW-0813">Transport</keyword>
<evidence type="ECO:0000256" key="1">
    <source>
        <dbReference type="ARBA" id="ARBA00004429"/>
    </source>
</evidence>
<evidence type="ECO:0000256" key="9">
    <source>
        <dbReference type="SAM" id="Phobius"/>
    </source>
</evidence>
<evidence type="ECO:0000256" key="8">
    <source>
        <dbReference type="ARBA" id="ARBA00035655"/>
    </source>
</evidence>
<evidence type="ECO:0000256" key="4">
    <source>
        <dbReference type="ARBA" id="ARBA00022519"/>
    </source>
</evidence>
<accession>A0AAU8HQ89</accession>
<feature type="transmembrane region" description="Helical" evidence="9">
    <location>
        <begin position="112"/>
        <end position="141"/>
    </location>
</feature>
<keyword evidence="6 9" id="KW-1133">Transmembrane helix</keyword>
<reference evidence="10" key="2">
    <citation type="submission" date="2024-06" db="EMBL/GenBank/DDBJ databases">
        <authorList>
            <person name="Petrova K.O."/>
            <person name="Toshchakov S.V."/>
            <person name="Boltjanskaja Y.V."/>
            <person name="Kevbrin V.V."/>
        </authorList>
    </citation>
    <scope>NUCLEOTIDE SEQUENCE</scope>
    <source>
        <strain evidence="10">Z-710</strain>
    </source>
</reference>
<reference evidence="10" key="1">
    <citation type="journal article" date="2018" name="Antonie Van Leeuwenhoek">
        <title>Proteinivorax hydrogeniformans sp. nov., an anaerobic, haloalkaliphilic bacterium fermenting proteinaceous compounds with high hydrogen production.</title>
        <authorList>
            <person name="Boltyanskaya Y."/>
            <person name="Detkova E."/>
            <person name="Pimenov N."/>
            <person name="Kevbrin V."/>
        </authorList>
    </citation>
    <scope>NUCLEOTIDE SEQUENCE</scope>
    <source>
        <strain evidence="10">Z-710</strain>
    </source>
</reference>
<dbReference type="GO" id="GO:0005886">
    <property type="term" value="C:plasma membrane"/>
    <property type="evidence" value="ECO:0007669"/>
    <property type="project" value="UniProtKB-SubCell"/>
</dbReference>